<feature type="domain" description="BRCT" evidence="2">
    <location>
        <begin position="124"/>
        <end position="208"/>
    </location>
</feature>
<organism evidence="3 4">
    <name type="scientific">Sinanodonta woodiana</name>
    <name type="common">Chinese pond mussel</name>
    <name type="synonym">Anodonta woodiana</name>
    <dbReference type="NCBI Taxonomy" id="1069815"/>
    <lineage>
        <taxon>Eukaryota</taxon>
        <taxon>Metazoa</taxon>
        <taxon>Spiralia</taxon>
        <taxon>Lophotrochozoa</taxon>
        <taxon>Mollusca</taxon>
        <taxon>Bivalvia</taxon>
        <taxon>Autobranchia</taxon>
        <taxon>Heteroconchia</taxon>
        <taxon>Palaeoheterodonta</taxon>
        <taxon>Unionida</taxon>
        <taxon>Unionoidea</taxon>
        <taxon>Unionidae</taxon>
        <taxon>Unioninae</taxon>
        <taxon>Sinanodonta</taxon>
    </lineage>
</organism>
<feature type="domain" description="BRCT" evidence="2">
    <location>
        <begin position="8"/>
        <end position="86"/>
    </location>
</feature>
<feature type="region of interest" description="Disordered" evidence="1">
    <location>
        <begin position="231"/>
        <end position="286"/>
    </location>
</feature>
<feature type="non-terminal residue" evidence="3">
    <location>
        <position position="724"/>
    </location>
</feature>
<proteinExistence type="predicted"/>
<dbReference type="InterPro" id="IPR036420">
    <property type="entry name" value="BRCT_dom_sf"/>
</dbReference>
<feature type="compositionally biased region" description="Polar residues" evidence="1">
    <location>
        <begin position="273"/>
        <end position="282"/>
    </location>
</feature>
<protein>
    <recommendedName>
        <fullName evidence="2">BRCT domain-containing protein</fullName>
    </recommendedName>
</protein>
<evidence type="ECO:0000313" key="4">
    <source>
        <dbReference type="Proteomes" id="UP001634394"/>
    </source>
</evidence>
<keyword evidence="4" id="KW-1185">Reference proteome</keyword>
<dbReference type="FunFam" id="3.40.50.10190:FF:000018">
    <property type="entry name" value="DNA topoisomerase 2-binding protein 1"/>
    <property type="match status" value="1"/>
</dbReference>
<evidence type="ECO:0000259" key="2">
    <source>
        <dbReference type="SMART" id="SM00292"/>
    </source>
</evidence>
<dbReference type="SMART" id="SM00292">
    <property type="entry name" value="BRCT"/>
    <property type="match status" value="2"/>
</dbReference>
<dbReference type="CDD" id="cd17728">
    <property type="entry name" value="BRCT_TopBP1_rpt8"/>
    <property type="match status" value="1"/>
</dbReference>
<sequence length="724" mass="82805">MTDRLRGRGQCKKIFIFSSLEENVKKECARKIHELGGVHFDIKVFKAICTHIICGKLTKSEKYLGGCATGKWVLRPDYIFKSYEAKSWLDEENFEWCLETEGEHFLEDELKAAPRRWRFLLGNRGAFEGWKVAVLAGSIKSTVYKRLLISGGAEVFSLTLPVKYPERVANSLTYLFVSQQNIGYVSHLIEYGVLCLKPEFIGDYLLKVPPPDPMDYLAHVVEIGKELPAAGNTDNDINSQVSVSSDSNSMDNRSDLSSPACQHISQGPLDHSVPSTHSQGPTSRKRKLREEDIYLILHEVKKKRTFLYDGRPALFYTQTDRLPERVFPLPEYLTSIIHTCLEDEHMMSALTEIKTLITQKYFPLPTTVHDLMTKILQNARTEHQAIRAYDVLMTILQLHPPVSPLLQDLYYQYLGFPLSPSDRQNTSSPSITNFMIQSSKEWNFIKTCMRNILDKYDGENGGLSYERRVENNILLLRFIHGALIKNHRQYLDSIKEAEGTDWRPKRSLIAEVFWPRSCIPSMNDKCRECICLLGDCLLATSLTVSTKFELVHFIVSLFGMMVESCFILITGTHDHGLNCLQQARVADLVHEIAKQIKNADTMESDLLRKVLRSLHPPWLRACVCKLLLENMDDYLLVEEQEKADQTISLSYIVNHCFFLLPRLYPKTAWNALNEAGSPAHEQRKAILNKRILSIISKFNLENVENAVEVNGNKLAKDIHKRNCK</sequence>
<name>A0ABD3W5I4_SINWO</name>
<reference evidence="3 4" key="1">
    <citation type="submission" date="2024-11" db="EMBL/GenBank/DDBJ databases">
        <title>Chromosome-level genome assembly of the freshwater bivalve Anodonta woodiana.</title>
        <authorList>
            <person name="Chen X."/>
        </authorList>
    </citation>
    <scope>NUCLEOTIDE SEQUENCE [LARGE SCALE GENOMIC DNA]</scope>
    <source>
        <strain evidence="3">MN2024</strain>
        <tissue evidence="3">Gills</tissue>
    </source>
</reference>
<dbReference type="PANTHER" id="PTHR46677">
    <property type="entry name" value="SMC5-SMC6 COMPLEX LOCALIZATION FACTOR PROTEIN 1"/>
    <property type="match status" value="1"/>
</dbReference>
<gene>
    <name evidence="3" type="ORF">ACJMK2_041559</name>
</gene>
<dbReference type="Proteomes" id="UP001634394">
    <property type="component" value="Unassembled WGS sequence"/>
</dbReference>
<evidence type="ECO:0000256" key="1">
    <source>
        <dbReference type="SAM" id="MobiDB-lite"/>
    </source>
</evidence>
<accession>A0ABD3W5I4</accession>
<dbReference type="EMBL" id="JBJQND010000008">
    <property type="protein sequence ID" value="KAL3868800.1"/>
    <property type="molecule type" value="Genomic_DNA"/>
</dbReference>
<dbReference type="Gene3D" id="3.40.50.10190">
    <property type="entry name" value="BRCT domain"/>
    <property type="match status" value="2"/>
</dbReference>
<comment type="caution">
    <text evidence="3">The sequence shown here is derived from an EMBL/GenBank/DDBJ whole genome shotgun (WGS) entry which is preliminary data.</text>
</comment>
<evidence type="ECO:0000313" key="3">
    <source>
        <dbReference type="EMBL" id="KAL3868800.1"/>
    </source>
</evidence>
<feature type="compositionally biased region" description="Low complexity" evidence="1">
    <location>
        <begin position="234"/>
        <end position="258"/>
    </location>
</feature>
<dbReference type="Pfam" id="PF00533">
    <property type="entry name" value="BRCT"/>
    <property type="match status" value="1"/>
</dbReference>
<dbReference type="InterPro" id="IPR049936">
    <property type="entry name" value="TopBP1_BRCT_8"/>
</dbReference>
<dbReference type="InterPro" id="IPR001357">
    <property type="entry name" value="BRCT_dom"/>
</dbReference>
<dbReference type="AlphaFoldDB" id="A0ABD3W5I4"/>
<dbReference type="CDD" id="cd17738">
    <property type="entry name" value="BRCT_TopBP1_rpt7"/>
    <property type="match status" value="1"/>
</dbReference>
<dbReference type="InterPro" id="IPR042479">
    <property type="entry name" value="Slf1"/>
</dbReference>
<dbReference type="PANTHER" id="PTHR46677:SF1">
    <property type="entry name" value="SMC5-SMC6 COMPLEX LOCALIZATION FACTOR PROTEIN 1"/>
    <property type="match status" value="1"/>
</dbReference>
<dbReference type="SUPFAM" id="SSF52113">
    <property type="entry name" value="BRCT domain"/>
    <property type="match status" value="1"/>
</dbReference>